<dbReference type="Pfam" id="PF08447">
    <property type="entry name" value="PAS_3"/>
    <property type="match status" value="1"/>
</dbReference>
<evidence type="ECO:0000259" key="1">
    <source>
        <dbReference type="PROSITE" id="PS50112"/>
    </source>
</evidence>
<feature type="domain" description="PAS" evidence="1">
    <location>
        <begin position="26"/>
        <end position="61"/>
    </location>
</feature>
<dbReference type="AlphaFoldDB" id="A0AAW5MHE4"/>
<dbReference type="InterPro" id="IPR000014">
    <property type="entry name" value="PAS"/>
</dbReference>
<feature type="non-terminal residue" evidence="2">
    <location>
        <position position="82"/>
    </location>
</feature>
<evidence type="ECO:0000313" key="2">
    <source>
        <dbReference type="EMBL" id="MCR4450940.1"/>
    </source>
</evidence>
<dbReference type="InterPro" id="IPR035965">
    <property type="entry name" value="PAS-like_dom_sf"/>
</dbReference>
<organism evidence="2 3">
    <name type="scientific">Aeromonas veronii</name>
    <dbReference type="NCBI Taxonomy" id="654"/>
    <lineage>
        <taxon>Bacteria</taxon>
        <taxon>Pseudomonadati</taxon>
        <taxon>Pseudomonadota</taxon>
        <taxon>Gammaproteobacteria</taxon>
        <taxon>Aeromonadales</taxon>
        <taxon>Aeromonadaceae</taxon>
        <taxon>Aeromonas</taxon>
    </lineage>
</organism>
<dbReference type="SUPFAM" id="SSF55785">
    <property type="entry name" value="PYP-like sensor domain (PAS domain)"/>
    <property type="match status" value="1"/>
</dbReference>
<dbReference type="NCBIfam" id="TIGR00229">
    <property type="entry name" value="sensory_box"/>
    <property type="match status" value="1"/>
</dbReference>
<comment type="caution">
    <text evidence="2">The sequence shown here is derived from an EMBL/GenBank/DDBJ whole genome shotgun (WGS) entry which is preliminary data.</text>
</comment>
<dbReference type="Proteomes" id="UP001204061">
    <property type="component" value="Unassembled WGS sequence"/>
</dbReference>
<dbReference type="CDD" id="cd00130">
    <property type="entry name" value="PAS"/>
    <property type="match status" value="1"/>
</dbReference>
<reference evidence="2" key="1">
    <citation type="submission" date="2022-08" db="EMBL/GenBank/DDBJ databases">
        <title>A global survey of hypervirulent Aeromonas hydrophila identified this emerging pathogen in farmed fish in the lower Mekong River basin.</title>
        <authorList>
            <person name="Xu T."/>
            <person name="Rasmussen-Ivey C.R."/>
            <person name="Moen F.S."/>
            <person name="Fernandez Bravo A."/>
            <person name="Lamy B."/>
            <person name="Beaz-Hidalgo R."/>
            <person name="Khan C.D."/>
            <person name="Castro Escarpulli G."/>
            <person name="Yasin I.S.M."/>
            <person name="Figueras M.J."/>
            <person name="Azzam Sayuti M."/>
            <person name="Karim M.M."/>
            <person name="Alam K.M."/>
            <person name="Le T.T.T."/>
            <person name="Thao N.H.P."/>
            <person name="Addo S."/>
            <person name="Duodu S."/>
            <person name="Ali S."/>
            <person name="Mey S."/>
            <person name="Somony T."/>
            <person name="Liles M.R."/>
        </authorList>
    </citation>
    <scope>NUCLEOTIDE SEQUENCE</scope>
    <source>
        <strain evidence="2">0.14</strain>
    </source>
</reference>
<gene>
    <name evidence="2" type="ORF">NS965_21380</name>
</gene>
<protein>
    <submittedName>
        <fullName evidence="2">PAS domain S-box protein</fullName>
    </submittedName>
</protein>
<sequence>MKKSQVHLIDEEVDFPANEQLVSTTDLQGVITYANDHFCRVAGYSRAELIGQHHNMVRHPDMPKAAFADLWGKLKQGKPWRG</sequence>
<name>A0AAW5MHE4_AERVE</name>
<dbReference type="Gene3D" id="3.30.450.20">
    <property type="entry name" value="PAS domain"/>
    <property type="match status" value="1"/>
</dbReference>
<accession>A0AAW5MHE4</accession>
<dbReference type="InterPro" id="IPR013655">
    <property type="entry name" value="PAS_fold_3"/>
</dbReference>
<dbReference type="PROSITE" id="PS50112">
    <property type="entry name" value="PAS"/>
    <property type="match status" value="1"/>
</dbReference>
<proteinExistence type="predicted"/>
<dbReference type="RefSeq" id="WP_257726103.1">
    <property type="nucleotide sequence ID" value="NZ_JANLFC010000091.1"/>
</dbReference>
<evidence type="ECO:0000313" key="3">
    <source>
        <dbReference type="Proteomes" id="UP001204061"/>
    </source>
</evidence>
<dbReference type="EMBL" id="JANLFC010000091">
    <property type="protein sequence ID" value="MCR4450940.1"/>
    <property type="molecule type" value="Genomic_DNA"/>
</dbReference>